<dbReference type="AlphaFoldDB" id="A0A6A6P4V5"/>
<keyword evidence="2" id="KW-0645">Protease</keyword>
<dbReference type="PANTHER" id="PTHR12606:SF141">
    <property type="entry name" value="GH15225P-RELATED"/>
    <property type="match status" value="1"/>
</dbReference>
<evidence type="ECO:0000256" key="5">
    <source>
        <dbReference type="SAM" id="MobiDB-lite"/>
    </source>
</evidence>
<dbReference type="GO" id="GO:0006508">
    <property type="term" value="P:proteolysis"/>
    <property type="evidence" value="ECO:0007669"/>
    <property type="project" value="UniProtKB-KW"/>
</dbReference>
<accession>A0A6A6P4V5</accession>
<evidence type="ECO:0000259" key="6">
    <source>
        <dbReference type="PROSITE" id="PS50600"/>
    </source>
</evidence>
<reference evidence="7" key="1">
    <citation type="journal article" date="2020" name="Stud. Mycol.">
        <title>101 Dothideomycetes genomes: a test case for predicting lifestyles and emergence of pathogens.</title>
        <authorList>
            <person name="Haridas S."/>
            <person name="Albert R."/>
            <person name="Binder M."/>
            <person name="Bloem J."/>
            <person name="Labutti K."/>
            <person name="Salamov A."/>
            <person name="Andreopoulos B."/>
            <person name="Baker S."/>
            <person name="Barry K."/>
            <person name="Bills G."/>
            <person name="Bluhm B."/>
            <person name="Cannon C."/>
            <person name="Castanera R."/>
            <person name="Culley D."/>
            <person name="Daum C."/>
            <person name="Ezra D."/>
            <person name="Gonzalez J."/>
            <person name="Henrissat B."/>
            <person name="Kuo A."/>
            <person name="Liang C."/>
            <person name="Lipzen A."/>
            <person name="Lutzoni F."/>
            <person name="Magnuson J."/>
            <person name="Mondo S."/>
            <person name="Nolan M."/>
            <person name="Ohm R."/>
            <person name="Pangilinan J."/>
            <person name="Park H.-J."/>
            <person name="Ramirez L."/>
            <person name="Alfaro M."/>
            <person name="Sun H."/>
            <person name="Tritt A."/>
            <person name="Yoshinaga Y."/>
            <person name="Zwiers L.-H."/>
            <person name="Turgeon B."/>
            <person name="Goodwin S."/>
            <person name="Spatafora J."/>
            <person name="Crous P."/>
            <person name="Grigoriev I."/>
        </authorList>
    </citation>
    <scope>NUCLEOTIDE SEQUENCE</scope>
    <source>
        <strain evidence="7">ATCC 16933</strain>
    </source>
</reference>
<dbReference type="GO" id="GO:0016929">
    <property type="term" value="F:deSUMOylase activity"/>
    <property type="evidence" value="ECO:0007669"/>
    <property type="project" value="TreeGrafter"/>
</dbReference>
<dbReference type="SUPFAM" id="SSF54001">
    <property type="entry name" value="Cysteine proteinases"/>
    <property type="match status" value="1"/>
</dbReference>
<dbReference type="Proteomes" id="UP000799766">
    <property type="component" value="Unassembled WGS sequence"/>
</dbReference>
<comment type="similarity">
    <text evidence="1">Belongs to the peptidase C48 family.</text>
</comment>
<protein>
    <recommendedName>
        <fullName evidence="6">Ubiquitin-like protease family profile domain-containing protein</fullName>
    </recommendedName>
</protein>
<dbReference type="EMBL" id="MU001676">
    <property type="protein sequence ID" value="KAF2459026.1"/>
    <property type="molecule type" value="Genomic_DNA"/>
</dbReference>
<name>A0A6A6P4V5_9PEZI</name>
<evidence type="ECO:0000313" key="8">
    <source>
        <dbReference type="Proteomes" id="UP000799766"/>
    </source>
</evidence>
<sequence>MLSGFGIEGDSADDISLSYLTRLEEEAEQQAAEKEKERREKEEEERVTAEATRASRLERNRSLFFPALSEAAEGHLQDVLRWRAQWKAVRSDRPDGLKRKDLGTLLPQSASEGIGWLNDEVVNEYLGSLVSRVKETRSRQSTSSVSDPPPPAWAVNSNWYNQIRTKGVASVSRWARRAKLDGERLLEAEVVLIPVNSTGNHWTLLVIRPKARSIEYLDSMGGGGSGIINAAKEYLAMTLGAKYNASEWSVETGRSPLQANGVDCGVFVCYNGLAAALGVNPTDAFTADDMARGRRVIAATLLHGSHTGPFDLPSRSRLTGA</sequence>
<proteinExistence type="inferred from homology"/>
<dbReference type="PANTHER" id="PTHR12606">
    <property type="entry name" value="SENTRIN/SUMO-SPECIFIC PROTEASE"/>
    <property type="match status" value="1"/>
</dbReference>
<evidence type="ECO:0000256" key="2">
    <source>
        <dbReference type="ARBA" id="ARBA00022670"/>
    </source>
</evidence>
<dbReference type="Gene3D" id="3.40.395.10">
    <property type="entry name" value="Adenoviral Proteinase, Chain A"/>
    <property type="match status" value="1"/>
</dbReference>
<evidence type="ECO:0000256" key="3">
    <source>
        <dbReference type="ARBA" id="ARBA00022801"/>
    </source>
</evidence>
<keyword evidence="4" id="KW-0788">Thiol protease</keyword>
<dbReference type="Pfam" id="PF02902">
    <property type="entry name" value="Peptidase_C48"/>
    <property type="match status" value="1"/>
</dbReference>
<dbReference type="GO" id="GO:0005634">
    <property type="term" value="C:nucleus"/>
    <property type="evidence" value="ECO:0007669"/>
    <property type="project" value="TreeGrafter"/>
</dbReference>
<gene>
    <name evidence="7" type="ORF">BDY21DRAFT_339555</name>
</gene>
<keyword evidence="3" id="KW-0378">Hydrolase</keyword>
<evidence type="ECO:0000313" key="7">
    <source>
        <dbReference type="EMBL" id="KAF2459026.1"/>
    </source>
</evidence>
<organism evidence="7 8">
    <name type="scientific">Lineolata rhizophorae</name>
    <dbReference type="NCBI Taxonomy" id="578093"/>
    <lineage>
        <taxon>Eukaryota</taxon>
        <taxon>Fungi</taxon>
        <taxon>Dikarya</taxon>
        <taxon>Ascomycota</taxon>
        <taxon>Pezizomycotina</taxon>
        <taxon>Dothideomycetes</taxon>
        <taxon>Dothideomycetes incertae sedis</taxon>
        <taxon>Lineolatales</taxon>
        <taxon>Lineolataceae</taxon>
        <taxon>Lineolata</taxon>
    </lineage>
</organism>
<dbReference type="InterPro" id="IPR003653">
    <property type="entry name" value="Peptidase_C48_C"/>
</dbReference>
<feature type="region of interest" description="Disordered" evidence="5">
    <location>
        <begin position="26"/>
        <end position="52"/>
    </location>
</feature>
<feature type="compositionally biased region" description="Basic and acidic residues" evidence="5">
    <location>
        <begin position="31"/>
        <end position="52"/>
    </location>
</feature>
<dbReference type="PROSITE" id="PS50600">
    <property type="entry name" value="ULP_PROTEASE"/>
    <property type="match status" value="1"/>
</dbReference>
<evidence type="ECO:0000256" key="4">
    <source>
        <dbReference type="ARBA" id="ARBA00022807"/>
    </source>
</evidence>
<keyword evidence="8" id="KW-1185">Reference proteome</keyword>
<dbReference type="InterPro" id="IPR038765">
    <property type="entry name" value="Papain-like_cys_pep_sf"/>
</dbReference>
<dbReference type="OrthoDB" id="1939479at2759"/>
<dbReference type="GO" id="GO:0016926">
    <property type="term" value="P:protein desumoylation"/>
    <property type="evidence" value="ECO:0007669"/>
    <property type="project" value="TreeGrafter"/>
</dbReference>
<feature type="domain" description="Ubiquitin-like protease family profile" evidence="6">
    <location>
        <begin position="95"/>
        <end position="275"/>
    </location>
</feature>
<evidence type="ECO:0000256" key="1">
    <source>
        <dbReference type="ARBA" id="ARBA00005234"/>
    </source>
</evidence>